<feature type="compositionally biased region" description="Low complexity" evidence="1">
    <location>
        <begin position="14"/>
        <end position="23"/>
    </location>
</feature>
<organism evidence="4 5">
    <name type="scientific">Pigmentiphaga soli</name>
    <dbReference type="NCBI Taxonomy" id="1007095"/>
    <lineage>
        <taxon>Bacteria</taxon>
        <taxon>Pseudomonadati</taxon>
        <taxon>Pseudomonadota</taxon>
        <taxon>Betaproteobacteria</taxon>
        <taxon>Burkholderiales</taxon>
        <taxon>Alcaligenaceae</taxon>
        <taxon>Pigmentiphaga</taxon>
    </lineage>
</organism>
<dbReference type="InterPro" id="IPR006860">
    <property type="entry name" value="FecR"/>
</dbReference>
<evidence type="ECO:0000313" key="4">
    <source>
        <dbReference type="EMBL" id="GAA4344224.1"/>
    </source>
</evidence>
<dbReference type="PIRSF" id="PIRSF018266">
    <property type="entry name" value="FecR"/>
    <property type="match status" value="1"/>
</dbReference>
<reference evidence="5" key="1">
    <citation type="journal article" date="2019" name="Int. J. Syst. Evol. Microbiol.">
        <title>The Global Catalogue of Microorganisms (GCM) 10K type strain sequencing project: providing services to taxonomists for standard genome sequencing and annotation.</title>
        <authorList>
            <consortium name="The Broad Institute Genomics Platform"/>
            <consortium name="The Broad Institute Genome Sequencing Center for Infectious Disease"/>
            <person name="Wu L."/>
            <person name="Ma J."/>
        </authorList>
    </citation>
    <scope>NUCLEOTIDE SEQUENCE [LARGE SCALE GENOMIC DNA]</scope>
    <source>
        <strain evidence="5">JCM 17666</strain>
    </source>
</reference>
<dbReference type="PANTHER" id="PTHR30273">
    <property type="entry name" value="PERIPLASMIC SIGNAL SENSOR AND SIGMA FACTOR ACTIVATOR FECR-RELATED"/>
    <property type="match status" value="1"/>
</dbReference>
<sequence>MAQAPELPAPAPDDWPGDAGEPDVGSLSQAAEWYAALRAEDASETDRQAWQAWLQARPEHARAWRYIEQVGRMFAPLKTHGTRQAAAAGLKAARKAAAGRRRVLGSLGGLAAGGLLAWLAWRHSPVPAWLLALNADYHTGTGQQRKLTLPDGSAVWLNTASALDVDYDSTARALRLLAGEILVTTVRDGAGRPFFVRTPFGRMQALGTQFTVRLGDGDVRLDVFDGAVEVVNLAGLVRRVRAGEHLRFDARLAPDSGPADRARQAWSRGVVVADDIPLQALVDELSRYRHGHISVAPEVAGLPAIGVYPATDPDRALALLEHALPIRVRQPLPWWTVIEARREP</sequence>
<dbReference type="Pfam" id="PF04773">
    <property type="entry name" value="FecR"/>
    <property type="match status" value="1"/>
</dbReference>
<dbReference type="Proteomes" id="UP001501671">
    <property type="component" value="Unassembled WGS sequence"/>
</dbReference>
<protein>
    <submittedName>
        <fullName evidence="4">FecR domain-containing protein</fullName>
    </submittedName>
</protein>
<dbReference type="InterPro" id="IPR032623">
    <property type="entry name" value="FecR_N"/>
</dbReference>
<feature type="region of interest" description="Disordered" evidence="1">
    <location>
        <begin position="1"/>
        <end position="25"/>
    </location>
</feature>
<name>A0ABP8HTJ1_9BURK</name>
<evidence type="ECO:0000259" key="2">
    <source>
        <dbReference type="Pfam" id="PF04773"/>
    </source>
</evidence>
<evidence type="ECO:0000256" key="1">
    <source>
        <dbReference type="SAM" id="MobiDB-lite"/>
    </source>
</evidence>
<keyword evidence="5" id="KW-1185">Reference proteome</keyword>
<proteinExistence type="predicted"/>
<dbReference type="PANTHER" id="PTHR30273:SF2">
    <property type="entry name" value="PROTEIN FECR"/>
    <property type="match status" value="1"/>
</dbReference>
<feature type="domain" description="FecR protein" evidence="2">
    <location>
        <begin position="136"/>
        <end position="229"/>
    </location>
</feature>
<comment type="caution">
    <text evidence="4">The sequence shown here is derived from an EMBL/GenBank/DDBJ whole genome shotgun (WGS) entry which is preliminary data.</text>
</comment>
<dbReference type="Gene3D" id="2.60.120.1440">
    <property type="match status" value="1"/>
</dbReference>
<dbReference type="EMBL" id="BAABFO010000045">
    <property type="protein sequence ID" value="GAA4344224.1"/>
    <property type="molecule type" value="Genomic_DNA"/>
</dbReference>
<accession>A0ABP8HTJ1</accession>
<gene>
    <name evidence="4" type="ORF">GCM10023144_47740</name>
</gene>
<feature type="domain" description="FecR N-terminal" evidence="3">
    <location>
        <begin position="29"/>
        <end position="70"/>
    </location>
</feature>
<dbReference type="InterPro" id="IPR012373">
    <property type="entry name" value="Ferrdict_sens_TM"/>
</dbReference>
<dbReference type="Pfam" id="PF16220">
    <property type="entry name" value="DUF4880"/>
    <property type="match status" value="1"/>
</dbReference>
<evidence type="ECO:0000313" key="5">
    <source>
        <dbReference type="Proteomes" id="UP001501671"/>
    </source>
</evidence>
<evidence type="ECO:0000259" key="3">
    <source>
        <dbReference type="Pfam" id="PF16220"/>
    </source>
</evidence>